<keyword evidence="4" id="KW-1185">Reference proteome</keyword>
<dbReference type="Proteomes" id="UP001069802">
    <property type="component" value="Unassembled WGS sequence"/>
</dbReference>
<gene>
    <name evidence="3" type="ORF">O4H49_05790</name>
</gene>
<organism evidence="3 4">
    <name type="scientific">Kiloniella laminariae</name>
    <dbReference type="NCBI Taxonomy" id="454162"/>
    <lineage>
        <taxon>Bacteria</taxon>
        <taxon>Pseudomonadati</taxon>
        <taxon>Pseudomonadota</taxon>
        <taxon>Alphaproteobacteria</taxon>
        <taxon>Rhodospirillales</taxon>
        <taxon>Kiloniellaceae</taxon>
        <taxon>Kiloniella</taxon>
    </lineage>
</organism>
<evidence type="ECO:0000313" key="3">
    <source>
        <dbReference type="EMBL" id="MCZ4280278.1"/>
    </source>
</evidence>
<keyword evidence="1" id="KW-0472">Membrane</keyword>
<keyword evidence="1" id="KW-0812">Transmembrane</keyword>
<name>A0ABT4LGP8_9PROT</name>
<evidence type="ECO:0000259" key="2">
    <source>
        <dbReference type="Pfam" id="PF03372"/>
    </source>
</evidence>
<dbReference type="RefSeq" id="WP_269422488.1">
    <property type="nucleotide sequence ID" value="NZ_JAPWGY010000002.1"/>
</dbReference>
<dbReference type="EMBL" id="JAPWGY010000002">
    <property type="protein sequence ID" value="MCZ4280278.1"/>
    <property type="molecule type" value="Genomic_DNA"/>
</dbReference>
<keyword evidence="3" id="KW-0378">Hydrolase</keyword>
<dbReference type="Gene3D" id="3.60.10.10">
    <property type="entry name" value="Endonuclease/exonuclease/phosphatase"/>
    <property type="match status" value="1"/>
</dbReference>
<keyword evidence="3" id="KW-0255">Endonuclease</keyword>
<accession>A0ABT4LGP8</accession>
<dbReference type="InterPro" id="IPR005135">
    <property type="entry name" value="Endo/exonuclease/phosphatase"/>
</dbReference>
<sequence>MIYFILYAVLSLFLVAATLVPLLPLAHGLVRTFDFPRVQLATLLLVLLFLGPVVFDWTVVLLAFWSLSGFCLAIQLVKIMRYTPFVKVQARTAKAHTIEQERVIKFLVANVLQYNRRYDDLCDRIQQEDADICIFMETDQGWVDALQKRAGDYENRLERAQDNTYGIMLWSKFPLKEAEIRFLVREDIPSILALLSVPESRFQFRLYVVHPEPPDPVSHTVERDAELVMVGMEAADDHFPCIVTGDLNDVAWSRTTERFQKLSGLLDPRIGRGLFSSFHAKYWFARWPLDHLFHSDDFSLVDIKRLAYTGSDHFPMVFEPVFEPETDSENKPVMANGVDKEEAKDLLQAVK</sequence>
<dbReference type="InterPro" id="IPR036691">
    <property type="entry name" value="Endo/exonu/phosph_ase_sf"/>
</dbReference>
<evidence type="ECO:0000313" key="4">
    <source>
        <dbReference type="Proteomes" id="UP001069802"/>
    </source>
</evidence>
<keyword evidence="3" id="KW-0540">Nuclease</keyword>
<feature type="domain" description="Endonuclease/exonuclease/phosphatase" evidence="2">
    <location>
        <begin position="110"/>
        <end position="313"/>
    </location>
</feature>
<feature type="transmembrane region" description="Helical" evidence="1">
    <location>
        <begin position="44"/>
        <end position="77"/>
    </location>
</feature>
<dbReference type="Pfam" id="PF03372">
    <property type="entry name" value="Exo_endo_phos"/>
    <property type="match status" value="1"/>
</dbReference>
<reference evidence="3" key="1">
    <citation type="submission" date="2022-12" db="EMBL/GenBank/DDBJ databases">
        <title>Bacterial isolates from different developmental stages of Nematostella vectensis.</title>
        <authorList>
            <person name="Fraune S."/>
        </authorList>
    </citation>
    <scope>NUCLEOTIDE SEQUENCE</scope>
    <source>
        <strain evidence="3">G21630-S1</strain>
    </source>
</reference>
<protein>
    <submittedName>
        <fullName evidence="3">Endonuclease/exonuclease/phosphatase family protein</fullName>
    </submittedName>
</protein>
<proteinExistence type="predicted"/>
<dbReference type="GO" id="GO:0004519">
    <property type="term" value="F:endonuclease activity"/>
    <property type="evidence" value="ECO:0007669"/>
    <property type="project" value="UniProtKB-KW"/>
</dbReference>
<comment type="caution">
    <text evidence="3">The sequence shown here is derived from an EMBL/GenBank/DDBJ whole genome shotgun (WGS) entry which is preliminary data.</text>
</comment>
<dbReference type="SUPFAM" id="SSF56219">
    <property type="entry name" value="DNase I-like"/>
    <property type="match status" value="1"/>
</dbReference>
<evidence type="ECO:0000256" key="1">
    <source>
        <dbReference type="SAM" id="Phobius"/>
    </source>
</evidence>
<keyword evidence="1" id="KW-1133">Transmembrane helix</keyword>